<evidence type="ECO:0000313" key="1">
    <source>
        <dbReference type="EMBL" id="ATX71189.1"/>
    </source>
</evidence>
<dbReference type="EMBL" id="CP024870">
    <property type="protein sequence ID" value="ATX71189.1"/>
    <property type="molecule type" value="Genomic_DNA"/>
</dbReference>
<proteinExistence type="predicted"/>
<reference evidence="1 2" key="1">
    <citation type="submission" date="2017-11" db="EMBL/GenBank/DDBJ databases">
        <title>Complete genome sequence of Spiroplasma clarkii CN-5 (DSM 19994).</title>
        <authorList>
            <person name="Tsai Y.-M."/>
            <person name="Chang A."/>
            <person name="Lo W.-S."/>
            <person name="Kuo C.-H."/>
        </authorList>
    </citation>
    <scope>NUCLEOTIDE SEQUENCE [LARGE SCALE GENOMIC DNA]</scope>
    <source>
        <strain evidence="1 2">CN-5</strain>
    </source>
</reference>
<evidence type="ECO:0000313" key="2">
    <source>
        <dbReference type="Proteomes" id="UP000231179"/>
    </source>
</evidence>
<name>A0A1Y0L1G3_9MOLU</name>
<keyword evidence="2" id="KW-1185">Reference proteome</keyword>
<dbReference type="KEGG" id="scla:SCLARK_001287"/>
<accession>A0A1Y0L1G3</accession>
<organism evidence="1 2">
    <name type="scientific">Spiroplasma clarkii</name>
    <dbReference type="NCBI Taxonomy" id="2139"/>
    <lineage>
        <taxon>Bacteria</taxon>
        <taxon>Bacillati</taxon>
        <taxon>Mycoplasmatota</taxon>
        <taxon>Mollicutes</taxon>
        <taxon>Entomoplasmatales</taxon>
        <taxon>Spiroplasmataceae</taxon>
        <taxon>Spiroplasma</taxon>
    </lineage>
</organism>
<sequence>MKNAISFASFFEQFKDTLPINRINEKINDLIINKKIIVLDENYITDENTNKFDFLLGSIEEFVNEIIECCRFAAIVDSKLLISHGVDKFALVYYLQRHDFDFEIYGIISSKGFKIKIWKNSKISLDEIIFLLQSQGTRNIDTILSTEYFVVKSDFLQYRERRNENGK</sequence>
<dbReference type="Proteomes" id="UP000231179">
    <property type="component" value="Chromosome"/>
</dbReference>
<dbReference type="AlphaFoldDB" id="A0A1Y0L1G3"/>
<protein>
    <submittedName>
        <fullName evidence="1">Uncharacterized protein</fullName>
    </submittedName>
</protein>
<dbReference type="RefSeq" id="WP_157795150.1">
    <property type="nucleotide sequence ID" value="NZ_CP015819.1"/>
</dbReference>
<gene>
    <name evidence="1" type="ORF">SCLAR_v1c08810</name>
</gene>